<dbReference type="FunFam" id="2.40.70.10:FF:000044">
    <property type="entry name" value="Lysosomal aspartic protease"/>
    <property type="match status" value="1"/>
</dbReference>
<evidence type="ECO:0000259" key="15">
    <source>
        <dbReference type="PROSITE" id="PS51767"/>
    </source>
</evidence>
<dbReference type="PROSITE" id="PS00141">
    <property type="entry name" value="ASP_PROTEASE"/>
    <property type="match status" value="2"/>
</dbReference>
<dbReference type="InterPro" id="IPR008139">
    <property type="entry name" value="SaposinB_dom"/>
</dbReference>
<evidence type="ECO:0000256" key="9">
    <source>
        <dbReference type="ARBA" id="ARBA00023157"/>
    </source>
</evidence>
<dbReference type="InterPro" id="IPR021109">
    <property type="entry name" value="Peptidase_aspartic_dom_sf"/>
</dbReference>
<evidence type="ECO:0000259" key="14">
    <source>
        <dbReference type="PROSITE" id="PS50015"/>
    </source>
</evidence>
<dbReference type="InterPro" id="IPR007856">
    <property type="entry name" value="SapB_1"/>
</dbReference>
<dbReference type="GO" id="GO:0006508">
    <property type="term" value="P:proteolysis"/>
    <property type="evidence" value="ECO:0007669"/>
    <property type="project" value="UniProtKB-KW"/>
</dbReference>
<gene>
    <name evidence="16" type="ORF">Slati_4038500</name>
</gene>
<dbReference type="EMBL" id="JACGWN010000014">
    <property type="protein sequence ID" value="KAL0407246.1"/>
    <property type="molecule type" value="Genomic_DNA"/>
</dbReference>
<comment type="caution">
    <text evidence="16">The sequence shown here is derived from an EMBL/GenBank/DDBJ whole genome shotgun (WGS) entry which is preliminary data.</text>
</comment>
<evidence type="ECO:0000256" key="10">
    <source>
        <dbReference type="ARBA" id="ARBA00023180"/>
    </source>
</evidence>
<dbReference type="Pfam" id="PF05184">
    <property type="entry name" value="SapB_1"/>
    <property type="match status" value="1"/>
</dbReference>
<dbReference type="PROSITE" id="PS51767">
    <property type="entry name" value="PEPTIDASE_A1"/>
    <property type="match status" value="1"/>
</dbReference>
<name>A0AAW2TUH5_9LAMI</name>
<evidence type="ECO:0000256" key="4">
    <source>
        <dbReference type="ARBA" id="ARBA00022670"/>
    </source>
</evidence>
<keyword evidence="3" id="KW-0926">Vacuole</keyword>
<dbReference type="Gene3D" id="2.40.70.10">
    <property type="entry name" value="Acid Proteases"/>
    <property type="match status" value="2"/>
</dbReference>
<feature type="active site" evidence="11">
    <location>
        <position position="348"/>
    </location>
</feature>
<reference evidence="16" key="2">
    <citation type="journal article" date="2024" name="Plant">
        <title>Genomic evolution and insights into agronomic trait innovations of Sesamum species.</title>
        <authorList>
            <person name="Miao H."/>
            <person name="Wang L."/>
            <person name="Qu L."/>
            <person name="Liu H."/>
            <person name="Sun Y."/>
            <person name="Le M."/>
            <person name="Wang Q."/>
            <person name="Wei S."/>
            <person name="Zheng Y."/>
            <person name="Lin W."/>
            <person name="Duan Y."/>
            <person name="Cao H."/>
            <person name="Xiong S."/>
            <person name="Wang X."/>
            <person name="Wei L."/>
            <person name="Li C."/>
            <person name="Ma Q."/>
            <person name="Ju M."/>
            <person name="Zhao R."/>
            <person name="Li G."/>
            <person name="Mu C."/>
            <person name="Tian Q."/>
            <person name="Mei H."/>
            <person name="Zhang T."/>
            <person name="Gao T."/>
            <person name="Zhang H."/>
        </authorList>
    </citation>
    <scope>NUCLEOTIDE SEQUENCE</scope>
    <source>
        <strain evidence="16">KEN1</strain>
    </source>
</reference>
<dbReference type="GO" id="GO:0005773">
    <property type="term" value="C:vacuole"/>
    <property type="evidence" value="ECO:0007669"/>
    <property type="project" value="UniProtKB-SubCell"/>
</dbReference>
<dbReference type="Pfam" id="PF00026">
    <property type="entry name" value="Asp"/>
    <property type="match status" value="1"/>
</dbReference>
<dbReference type="SUPFAM" id="SSF47862">
    <property type="entry name" value="Saposin"/>
    <property type="match status" value="1"/>
</dbReference>
<comment type="similarity">
    <text evidence="2 13">Belongs to the peptidase A1 family.</text>
</comment>
<dbReference type="PROSITE" id="PS50015">
    <property type="entry name" value="SAP_B"/>
    <property type="match status" value="2"/>
</dbReference>
<feature type="disulfide bond" evidence="12">
    <location>
        <begin position="339"/>
        <end position="343"/>
    </location>
</feature>
<dbReference type="InterPro" id="IPR001461">
    <property type="entry name" value="Aspartic_peptidase_A1"/>
</dbReference>
<dbReference type="InterPro" id="IPR011001">
    <property type="entry name" value="Saposin-like"/>
</dbReference>
<dbReference type="GO" id="GO:0006629">
    <property type="term" value="P:lipid metabolic process"/>
    <property type="evidence" value="ECO:0007669"/>
    <property type="project" value="InterPro"/>
</dbReference>
<evidence type="ECO:0000256" key="12">
    <source>
        <dbReference type="PIRSR" id="PIRSR601461-2"/>
    </source>
</evidence>
<dbReference type="InterPro" id="IPR033121">
    <property type="entry name" value="PEPTIDASE_A1"/>
</dbReference>
<evidence type="ECO:0000256" key="1">
    <source>
        <dbReference type="ARBA" id="ARBA00004116"/>
    </source>
</evidence>
<keyword evidence="4 13" id="KW-0645">Protease</keyword>
<proteinExistence type="inferred from homology"/>
<evidence type="ECO:0000256" key="6">
    <source>
        <dbReference type="ARBA" id="ARBA00022750"/>
    </source>
</evidence>
<dbReference type="InterPro" id="IPR033869">
    <property type="entry name" value="Phytepsin"/>
</dbReference>
<evidence type="ECO:0000256" key="2">
    <source>
        <dbReference type="ARBA" id="ARBA00007447"/>
    </source>
</evidence>
<dbReference type="GO" id="GO:0004190">
    <property type="term" value="F:aspartic-type endopeptidase activity"/>
    <property type="evidence" value="ECO:0007669"/>
    <property type="project" value="UniProtKB-KW"/>
</dbReference>
<feature type="domain" description="Saposin B-type" evidence="14">
    <location>
        <begin position="373"/>
        <end position="413"/>
    </location>
</feature>
<evidence type="ECO:0000256" key="3">
    <source>
        <dbReference type="ARBA" id="ARBA00022554"/>
    </source>
</evidence>
<feature type="disulfide bond" evidence="12">
    <location>
        <begin position="174"/>
        <end position="180"/>
    </location>
</feature>
<dbReference type="InterPro" id="IPR008138">
    <property type="entry name" value="SapB_2"/>
</dbReference>
<dbReference type="CDD" id="cd06098">
    <property type="entry name" value="phytepsin"/>
    <property type="match status" value="1"/>
</dbReference>
<dbReference type="PRINTS" id="PR00792">
    <property type="entry name" value="PEPSIN"/>
</dbReference>
<feature type="domain" description="Peptidase A1" evidence="15">
    <location>
        <begin position="143"/>
        <end position="563"/>
    </location>
</feature>
<evidence type="ECO:0000256" key="11">
    <source>
        <dbReference type="PIRSR" id="PIRSR601461-1"/>
    </source>
</evidence>
<keyword evidence="8" id="KW-0865">Zymogen</keyword>
<organism evidence="16">
    <name type="scientific">Sesamum latifolium</name>
    <dbReference type="NCBI Taxonomy" id="2727402"/>
    <lineage>
        <taxon>Eukaryota</taxon>
        <taxon>Viridiplantae</taxon>
        <taxon>Streptophyta</taxon>
        <taxon>Embryophyta</taxon>
        <taxon>Tracheophyta</taxon>
        <taxon>Spermatophyta</taxon>
        <taxon>Magnoliopsida</taxon>
        <taxon>eudicotyledons</taxon>
        <taxon>Gunneridae</taxon>
        <taxon>Pentapetalae</taxon>
        <taxon>asterids</taxon>
        <taxon>lamiids</taxon>
        <taxon>Lamiales</taxon>
        <taxon>Pedaliaceae</taxon>
        <taxon>Sesamum</taxon>
    </lineage>
</organism>
<dbReference type="AlphaFoldDB" id="A0AAW2TUH5"/>
<dbReference type="Gene3D" id="1.10.225.10">
    <property type="entry name" value="Saposin-like"/>
    <property type="match status" value="1"/>
</dbReference>
<evidence type="ECO:0000256" key="13">
    <source>
        <dbReference type="RuleBase" id="RU000454"/>
    </source>
</evidence>
<dbReference type="PANTHER" id="PTHR47966:SF76">
    <property type="entry name" value="ASPARTIC PROTEINASE A1"/>
    <property type="match status" value="1"/>
</dbReference>
<dbReference type="FunFam" id="2.40.70.10:FF:000115">
    <property type="entry name" value="Lysosomal aspartic protease"/>
    <property type="match status" value="1"/>
</dbReference>
<keyword evidence="10" id="KW-0325">Glycoprotein</keyword>
<comment type="subcellular location">
    <subcellularLocation>
        <location evidence="1">Vacuole</location>
    </subcellularLocation>
</comment>
<evidence type="ECO:0000256" key="7">
    <source>
        <dbReference type="ARBA" id="ARBA00022801"/>
    </source>
</evidence>
<keyword evidence="9 12" id="KW-1015">Disulfide bond</keyword>
<dbReference type="FunFam" id="1.10.225.10:FF:000001">
    <property type="entry name" value="Aspartic proteinase A1"/>
    <property type="match status" value="1"/>
</dbReference>
<evidence type="ECO:0000256" key="8">
    <source>
        <dbReference type="ARBA" id="ARBA00023145"/>
    </source>
</evidence>
<reference evidence="16" key="1">
    <citation type="submission" date="2020-06" db="EMBL/GenBank/DDBJ databases">
        <authorList>
            <person name="Li T."/>
            <person name="Hu X."/>
            <person name="Zhang T."/>
            <person name="Song X."/>
            <person name="Zhang H."/>
            <person name="Dai N."/>
            <person name="Sheng W."/>
            <person name="Hou X."/>
            <person name="Wei L."/>
        </authorList>
    </citation>
    <scope>NUCLEOTIDE SEQUENCE</scope>
    <source>
        <strain evidence="16">KEN1</strain>
        <tissue evidence="16">Leaf</tissue>
    </source>
</reference>
<protein>
    <submittedName>
        <fullName evidence="16">Aspartic proteinase A1</fullName>
    </submittedName>
</protein>
<dbReference type="PANTHER" id="PTHR47966">
    <property type="entry name" value="BETA-SITE APP-CLEAVING ENZYME, ISOFORM A-RELATED"/>
    <property type="match status" value="1"/>
</dbReference>
<feature type="active site" evidence="11">
    <location>
        <position position="161"/>
    </location>
</feature>
<sequence length="566" mass="62278">MQAFYADPCYLSVSVFLWVSGERFGYFLFKLLVIKFVFQCLRFDKSYVGFRLCNCQNGNQIQNSCLQPFPFKPIVFSCISESDDGLIRIRVKKLKLDGNSRLAARLESKEGRVPVRKYSPLGKVVNNDDTDVVALENYMDAQYYGEIGIGTPPQKFTVIFDTGSSNLWVPSSKCYFSLPCYVHAKYKSSESRTYKKNGKSAAIQYGTGAISGFFSEDNVNIGHLVVKDQEFIEATEKPGVTFLLAKFDGILGLGFQEISVGNATPVWYNMVKQGLVKEPVFSFWLNRHEDEEEGGELVFGGVDPHHYKGQHTYVPVTQKGYWQFEMGDVLIDGKKTGYCSSRCSAIADSGTSLIAGPTPVIAMINKAIGASGVVSQECKSVVEQYGQTILDLLLAEAKPEKICSQVGLCTFDGTHGVSGGIESVVDEQGGRSSGLHDAMCPACEMAIVWIKNQLEQNKTQDHILSYVNELCERLPNPLGESTVDCGRIPDMPSVSFTIGGKEFKLSAEQYILKVGEGSEAQCISGFSGLDVPPPRGPLWILGDVFMGPYHTVFDYGKLRVGFAEAA</sequence>
<evidence type="ECO:0000256" key="5">
    <source>
        <dbReference type="ARBA" id="ARBA00022729"/>
    </source>
</evidence>
<dbReference type="SUPFAM" id="SSF50630">
    <property type="entry name" value="Acid proteases"/>
    <property type="match status" value="1"/>
</dbReference>
<accession>A0AAW2TUH5</accession>
<keyword evidence="5" id="KW-0732">Signal</keyword>
<dbReference type="Pfam" id="PF03489">
    <property type="entry name" value="SapB_2"/>
    <property type="match status" value="1"/>
</dbReference>
<feature type="domain" description="Saposin B-type" evidence="14">
    <location>
        <begin position="436"/>
        <end position="477"/>
    </location>
</feature>
<evidence type="ECO:0000313" key="16">
    <source>
        <dbReference type="EMBL" id="KAL0407246.1"/>
    </source>
</evidence>
<dbReference type="InterPro" id="IPR001969">
    <property type="entry name" value="Aspartic_peptidase_AS"/>
</dbReference>
<keyword evidence="7 13" id="KW-0378">Hydrolase</keyword>
<keyword evidence="6 13" id="KW-0064">Aspartyl protease</keyword>